<feature type="transmembrane region" description="Helical" evidence="1">
    <location>
        <begin position="46"/>
        <end position="65"/>
    </location>
</feature>
<feature type="transmembrane region" description="Helical" evidence="1">
    <location>
        <begin position="256"/>
        <end position="282"/>
    </location>
</feature>
<protein>
    <submittedName>
        <fullName evidence="3">Uncharacterized protein</fullName>
    </submittedName>
</protein>
<keyword evidence="1" id="KW-1133">Transmembrane helix</keyword>
<name>A0A6J3M348_9PEZI</name>
<proteinExistence type="predicted"/>
<dbReference type="Proteomes" id="UP000504637">
    <property type="component" value="Unplaced"/>
</dbReference>
<keyword evidence="2" id="KW-1185">Reference proteome</keyword>
<organism evidence="3">
    <name type="scientific">Dissoconium aciculare CBS 342.82</name>
    <dbReference type="NCBI Taxonomy" id="1314786"/>
    <lineage>
        <taxon>Eukaryota</taxon>
        <taxon>Fungi</taxon>
        <taxon>Dikarya</taxon>
        <taxon>Ascomycota</taxon>
        <taxon>Pezizomycotina</taxon>
        <taxon>Dothideomycetes</taxon>
        <taxon>Dothideomycetidae</taxon>
        <taxon>Mycosphaerellales</taxon>
        <taxon>Dissoconiaceae</taxon>
        <taxon>Dissoconium</taxon>
    </lineage>
</organism>
<evidence type="ECO:0000313" key="3">
    <source>
        <dbReference type="RefSeq" id="XP_033459451.1"/>
    </source>
</evidence>
<reference evidence="3" key="3">
    <citation type="submission" date="2025-08" db="UniProtKB">
        <authorList>
            <consortium name="RefSeq"/>
        </authorList>
    </citation>
    <scope>IDENTIFICATION</scope>
    <source>
        <strain evidence="3">CBS 342.82</strain>
    </source>
</reference>
<gene>
    <name evidence="3" type="ORF">K489DRAFT_242485</name>
</gene>
<dbReference type="GeneID" id="54357684"/>
<evidence type="ECO:0000256" key="1">
    <source>
        <dbReference type="SAM" id="Phobius"/>
    </source>
</evidence>
<keyword evidence="1" id="KW-0472">Membrane</keyword>
<reference evidence="3" key="1">
    <citation type="submission" date="2020-01" db="EMBL/GenBank/DDBJ databases">
        <authorList>
            <consortium name="DOE Joint Genome Institute"/>
            <person name="Haridas S."/>
            <person name="Albert R."/>
            <person name="Binder M."/>
            <person name="Bloem J."/>
            <person name="Labutti K."/>
            <person name="Salamov A."/>
            <person name="Andreopoulos B."/>
            <person name="Baker S.E."/>
            <person name="Barry K."/>
            <person name="Bills G."/>
            <person name="Bluhm B.H."/>
            <person name="Cannon C."/>
            <person name="Castanera R."/>
            <person name="Culley D.E."/>
            <person name="Daum C."/>
            <person name="Ezra D."/>
            <person name="Gonzalez J.B."/>
            <person name="Henrissat B."/>
            <person name="Kuo A."/>
            <person name="Liang C."/>
            <person name="Lipzen A."/>
            <person name="Lutzoni F."/>
            <person name="Magnuson J."/>
            <person name="Mondo S."/>
            <person name="Nolan M."/>
            <person name="Ohm R."/>
            <person name="Pangilinan J."/>
            <person name="Park H.-J."/>
            <person name="Ramirez L."/>
            <person name="Alfaro M."/>
            <person name="Sun H."/>
            <person name="Tritt A."/>
            <person name="Yoshinaga Y."/>
            <person name="Zwiers L.-H."/>
            <person name="Turgeon B.G."/>
            <person name="Goodwin S.B."/>
            <person name="Spatafora J.W."/>
            <person name="Crous P.W."/>
            <person name="Grigoriev I.V."/>
        </authorList>
    </citation>
    <scope>NUCLEOTIDE SEQUENCE</scope>
    <source>
        <strain evidence="3">CBS 342.82</strain>
    </source>
</reference>
<feature type="transmembrane region" description="Helical" evidence="1">
    <location>
        <begin position="92"/>
        <end position="119"/>
    </location>
</feature>
<feature type="transmembrane region" description="Helical" evidence="1">
    <location>
        <begin position="217"/>
        <end position="236"/>
    </location>
</feature>
<feature type="transmembrane region" description="Helical" evidence="1">
    <location>
        <begin position="185"/>
        <end position="205"/>
    </location>
</feature>
<evidence type="ECO:0000313" key="2">
    <source>
        <dbReference type="Proteomes" id="UP000504637"/>
    </source>
</evidence>
<accession>A0A6J3M348</accession>
<dbReference type="AlphaFoldDB" id="A0A6J3M348"/>
<reference evidence="3" key="2">
    <citation type="submission" date="2020-04" db="EMBL/GenBank/DDBJ databases">
        <authorList>
            <consortium name="NCBI Genome Project"/>
        </authorList>
    </citation>
    <scope>NUCLEOTIDE SEQUENCE</scope>
    <source>
        <strain evidence="3">CBS 342.82</strain>
    </source>
</reference>
<dbReference type="PROSITE" id="PS51257">
    <property type="entry name" value="PROKAR_LIPOPROTEIN"/>
    <property type="match status" value="1"/>
</dbReference>
<feature type="transmembrane region" description="Helical" evidence="1">
    <location>
        <begin position="131"/>
        <end position="150"/>
    </location>
</feature>
<dbReference type="RefSeq" id="XP_033459451.1">
    <property type="nucleotide sequence ID" value="XM_033599885.1"/>
</dbReference>
<sequence>MRLNFQDSYNEALFVVHCIILPAILGCALASCFLRKWRGIRRSTLVAYNLAVLTTLASFALFIGLEARQALVQRVFYNDEAGFTATYRPIQILVVFAVGFDYIFRIATLIAVTLLAIAVADSPGRRRFLKIFLIVVSVLLAALTVTTFGLEGHFVDVITPLRGTDSSEDFQASAEGQAYWLPRKIYIGVAFFALYLVSVLAILAVSIQSRNWPLRFALVQLLFITILATTSTSWSAKFYQDLFGGGYYENPDYYNSYYAFSYVEAILEVSLQAGLLMALLFVPQSFRNGEAAHTKV</sequence>
<feature type="transmembrane region" description="Helical" evidence="1">
    <location>
        <begin position="12"/>
        <end position="34"/>
    </location>
</feature>
<keyword evidence="1" id="KW-0812">Transmembrane</keyword>